<organism evidence="1 2">
    <name type="scientific">Actinoallomurus spadix</name>
    <dbReference type="NCBI Taxonomy" id="79912"/>
    <lineage>
        <taxon>Bacteria</taxon>
        <taxon>Bacillati</taxon>
        <taxon>Actinomycetota</taxon>
        <taxon>Actinomycetes</taxon>
        <taxon>Streptosporangiales</taxon>
        <taxon>Thermomonosporaceae</taxon>
        <taxon>Actinoallomurus</taxon>
    </lineage>
</organism>
<dbReference type="Proteomes" id="UP001501822">
    <property type="component" value="Unassembled WGS sequence"/>
</dbReference>
<dbReference type="InterPro" id="IPR036271">
    <property type="entry name" value="Tet_transcr_reg_TetR-rel_C_sf"/>
</dbReference>
<reference evidence="1 2" key="1">
    <citation type="journal article" date="2019" name="Int. J. Syst. Evol. Microbiol.">
        <title>The Global Catalogue of Microorganisms (GCM) 10K type strain sequencing project: providing services to taxonomists for standard genome sequencing and annotation.</title>
        <authorList>
            <consortium name="The Broad Institute Genomics Platform"/>
            <consortium name="The Broad Institute Genome Sequencing Center for Infectious Disease"/>
            <person name="Wu L."/>
            <person name="Ma J."/>
        </authorList>
    </citation>
    <scope>NUCLEOTIDE SEQUENCE [LARGE SCALE GENOMIC DNA]</scope>
    <source>
        <strain evidence="1 2">JCM 3146</strain>
    </source>
</reference>
<proteinExistence type="predicted"/>
<sequence>MLREDVTWEDVAFLLASVTTADRTLGLPAGDGQWRRNLRVVLDGLRAERGGPSEESPAGRRG</sequence>
<protein>
    <submittedName>
        <fullName evidence="1">Uncharacterized protein</fullName>
    </submittedName>
</protein>
<accession>A0ABN0VQD1</accession>
<keyword evidence="2" id="KW-1185">Reference proteome</keyword>
<gene>
    <name evidence="1" type="ORF">GCM10010151_00190</name>
</gene>
<evidence type="ECO:0000313" key="1">
    <source>
        <dbReference type="EMBL" id="GAA0314059.1"/>
    </source>
</evidence>
<dbReference type="SUPFAM" id="SSF48498">
    <property type="entry name" value="Tetracyclin repressor-like, C-terminal domain"/>
    <property type="match status" value="1"/>
</dbReference>
<name>A0ABN0VQD1_9ACTN</name>
<evidence type="ECO:0000313" key="2">
    <source>
        <dbReference type="Proteomes" id="UP001501822"/>
    </source>
</evidence>
<dbReference type="Gene3D" id="1.10.357.10">
    <property type="entry name" value="Tetracycline Repressor, domain 2"/>
    <property type="match status" value="1"/>
</dbReference>
<dbReference type="EMBL" id="BAAABM010000002">
    <property type="protein sequence ID" value="GAA0314059.1"/>
    <property type="molecule type" value="Genomic_DNA"/>
</dbReference>
<comment type="caution">
    <text evidence="1">The sequence shown here is derived from an EMBL/GenBank/DDBJ whole genome shotgun (WGS) entry which is preliminary data.</text>
</comment>